<dbReference type="Pfam" id="PF01549">
    <property type="entry name" value="ShK"/>
    <property type="match status" value="2"/>
</dbReference>
<organism evidence="3 4">
    <name type="scientific">Chaetoceros tenuissimus</name>
    <dbReference type="NCBI Taxonomy" id="426638"/>
    <lineage>
        <taxon>Eukaryota</taxon>
        <taxon>Sar</taxon>
        <taxon>Stramenopiles</taxon>
        <taxon>Ochrophyta</taxon>
        <taxon>Bacillariophyta</taxon>
        <taxon>Coscinodiscophyceae</taxon>
        <taxon>Chaetocerotophycidae</taxon>
        <taxon>Chaetocerotales</taxon>
        <taxon>Chaetocerotaceae</taxon>
        <taxon>Chaetoceros</taxon>
    </lineage>
</organism>
<feature type="region of interest" description="Disordered" evidence="1">
    <location>
        <begin position="272"/>
        <end position="312"/>
    </location>
</feature>
<feature type="region of interest" description="Disordered" evidence="1">
    <location>
        <begin position="140"/>
        <end position="233"/>
    </location>
</feature>
<evidence type="ECO:0000313" key="3">
    <source>
        <dbReference type="EMBL" id="GFH47281.1"/>
    </source>
</evidence>
<dbReference type="SMART" id="SM00254">
    <property type="entry name" value="ShKT"/>
    <property type="match status" value="2"/>
</dbReference>
<dbReference type="InterPro" id="IPR003582">
    <property type="entry name" value="ShKT_dom"/>
</dbReference>
<evidence type="ECO:0000259" key="2">
    <source>
        <dbReference type="PROSITE" id="PS51670"/>
    </source>
</evidence>
<name>A0AAD3H1X5_9STRA</name>
<evidence type="ECO:0000313" key="4">
    <source>
        <dbReference type="Proteomes" id="UP001054902"/>
    </source>
</evidence>
<protein>
    <recommendedName>
        <fullName evidence="2">ShKT domain-containing protein</fullName>
    </recommendedName>
</protein>
<keyword evidence="4" id="KW-1185">Reference proteome</keyword>
<dbReference type="EMBL" id="BLLK01000022">
    <property type="protein sequence ID" value="GFH47281.1"/>
    <property type="molecule type" value="Genomic_DNA"/>
</dbReference>
<dbReference type="Proteomes" id="UP001054902">
    <property type="component" value="Unassembled WGS sequence"/>
</dbReference>
<reference evidence="3 4" key="1">
    <citation type="journal article" date="2021" name="Sci. Rep.">
        <title>The genome of the diatom Chaetoceros tenuissimus carries an ancient integrated fragment of an extant virus.</title>
        <authorList>
            <person name="Hongo Y."/>
            <person name="Kimura K."/>
            <person name="Takaki Y."/>
            <person name="Yoshida Y."/>
            <person name="Baba S."/>
            <person name="Kobayashi G."/>
            <person name="Nagasaki K."/>
            <person name="Hano T."/>
            <person name="Tomaru Y."/>
        </authorList>
    </citation>
    <scope>NUCLEOTIDE SEQUENCE [LARGE SCALE GENOMIC DNA]</scope>
    <source>
        <strain evidence="3 4">NIES-3715</strain>
    </source>
</reference>
<accession>A0AAD3H1X5</accession>
<dbReference type="PROSITE" id="PS51670">
    <property type="entry name" value="SHKT"/>
    <property type="match status" value="2"/>
</dbReference>
<feature type="compositionally biased region" description="Acidic residues" evidence="1">
    <location>
        <begin position="172"/>
        <end position="183"/>
    </location>
</feature>
<dbReference type="PANTHER" id="PTHR21724">
    <property type="entry name" value="SHKT DOMAIN-CONTAINING PROTEIN"/>
    <property type="match status" value="1"/>
</dbReference>
<comment type="caution">
    <text evidence="3">The sequence shown here is derived from an EMBL/GenBank/DDBJ whole genome shotgun (WGS) entry which is preliminary data.</text>
</comment>
<dbReference type="PANTHER" id="PTHR21724:SF109">
    <property type="entry name" value="SHKT DOMAIN-CONTAINING PROTEIN"/>
    <property type="match status" value="1"/>
</dbReference>
<feature type="compositionally biased region" description="Acidic residues" evidence="1">
    <location>
        <begin position="154"/>
        <end position="163"/>
    </location>
</feature>
<feature type="domain" description="ShKT" evidence="2">
    <location>
        <begin position="231"/>
        <end position="265"/>
    </location>
</feature>
<evidence type="ECO:0000256" key="1">
    <source>
        <dbReference type="SAM" id="MobiDB-lite"/>
    </source>
</evidence>
<feature type="compositionally biased region" description="Acidic residues" evidence="1">
    <location>
        <begin position="195"/>
        <end position="213"/>
    </location>
</feature>
<gene>
    <name evidence="3" type="ORF">CTEN210_03756</name>
</gene>
<sequence>MVKHKLMVESPSNPNVFILEDNARNPYKQREKKPKKSKIAMLVSVTFVFGLLMGHDSHKIMSDTSTGSSLDKYYGADDDQTPGEFFDHSLEVKGRATCKDDHDSCPHWAAKDECKENPEFMLNNCARSCGVCKDIEESEKEEEGAQHLSSDLTSTEETEEEEQQPLSSDPSSTEEAEEEEKEEEQEKASSSDPTSTEENEEEQQEEKKEEEEQLLISDSSSAENDPIPDDCKDDHDSCPHWAAIDECKANPEYMLSHCARSCGVCKEITEGEEEGAQPSSSDSTSTEEEAATPSETSPKDEEAASTPTENIQTLDASVVDIDWIKTRDDHFTSWFEGDESTTDNLLENADQSGPILDFFIIGNNHCTADLTKSLMYITPMVPADVCTPLHQTVWYSYQNWAKIEGNENKPLRGSHCSSFMGSGNDANAVEFSQHLPKTKLMVGIKHPVIWFKEFWDQAAKNKQLDRMTNNQDPYELTTLCTGRRCRHTCKLNQFFCMHRSRFHLGLARLGKTSLSDEERKYLAVDDEDGGNAVKNDQVKNPVFLYDDLELTGEYFWESLAKYLGVDHIPHDLQQLKESRLDHDKELANVNSLDFCKNEYDDLRARLLSYSYEMATWLQLYWVPLASDESRADVAVADPTVFNGLLEEYKKDPCNKLVRSKMGKFEVQ</sequence>
<proteinExistence type="predicted"/>
<feature type="domain" description="ShKT" evidence="2">
    <location>
        <begin position="98"/>
        <end position="132"/>
    </location>
</feature>
<dbReference type="AlphaFoldDB" id="A0AAD3H1X5"/>